<keyword evidence="3" id="KW-1185">Reference proteome</keyword>
<dbReference type="PANTHER" id="PTHR13887">
    <property type="entry name" value="GLUTATHIONE S-TRANSFERASE KAPPA"/>
    <property type="match status" value="1"/>
</dbReference>
<dbReference type="Gene3D" id="3.40.30.10">
    <property type="entry name" value="Glutaredoxin"/>
    <property type="match status" value="1"/>
</dbReference>
<protein>
    <submittedName>
        <fullName evidence="2">Putative DsbA family dithiol-disulfide isomerase</fullName>
    </submittedName>
</protein>
<accession>A0A7Y9LFI9</accession>
<dbReference type="InterPro" id="IPR011990">
    <property type="entry name" value="TPR-like_helical_dom_sf"/>
</dbReference>
<dbReference type="Pfam" id="PF01323">
    <property type="entry name" value="DSBA"/>
    <property type="match status" value="1"/>
</dbReference>
<dbReference type="GO" id="GO:0016491">
    <property type="term" value="F:oxidoreductase activity"/>
    <property type="evidence" value="ECO:0007669"/>
    <property type="project" value="InterPro"/>
</dbReference>
<dbReference type="GO" id="GO:0016853">
    <property type="term" value="F:isomerase activity"/>
    <property type="evidence" value="ECO:0007669"/>
    <property type="project" value="UniProtKB-KW"/>
</dbReference>
<name>A0A7Y9LFI9_9ACTN</name>
<dbReference type="InterPro" id="IPR036249">
    <property type="entry name" value="Thioredoxin-like_sf"/>
</dbReference>
<evidence type="ECO:0000259" key="1">
    <source>
        <dbReference type="Pfam" id="PF01323"/>
    </source>
</evidence>
<organism evidence="2 3">
    <name type="scientific">Microlunatus parietis</name>
    <dbReference type="NCBI Taxonomy" id="682979"/>
    <lineage>
        <taxon>Bacteria</taxon>
        <taxon>Bacillati</taxon>
        <taxon>Actinomycetota</taxon>
        <taxon>Actinomycetes</taxon>
        <taxon>Propionibacteriales</taxon>
        <taxon>Propionibacteriaceae</taxon>
        <taxon>Microlunatus</taxon>
    </lineage>
</organism>
<evidence type="ECO:0000313" key="3">
    <source>
        <dbReference type="Proteomes" id="UP000569914"/>
    </source>
</evidence>
<feature type="domain" description="DSBA-like thioredoxin" evidence="1">
    <location>
        <begin position="8"/>
        <end position="158"/>
    </location>
</feature>
<dbReference type="Pfam" id="PF14559">
    <property type="entry name" value="TPR_19"/>
    <property type="match status" value="1"/>
</dbReference>
<comment type="caution">
    <text evidence="2">The sequence shown here is derived from an EMBL/GenBank/DDBJ whole genome shotgun (WGS) entry which is preliminary data.</text>
</comment>
<dbReference type="Proteomes" id="UP000569914">
    <property type="component" value="Unassembled WGS sequence"/>
</dbReference>
<dbReference type="PANTHER" id="PTHR13887:SF41">
    <property type="entry name" value="THIOREDOXIN SUPERFAMILY PROTEIN"/>
    <property type="match status" value="1"/>
</dbReference>
<dbReference type="SUPFAM" id="SSF52833">
    <property type="entry name" value="Thioredoxin-like"/>
    <property type="match status" value="1"/>
</dbReference>
<proteinExistence type="predicted"/>
<sequence length="341" mass="37099">MTDNRLIIDGYADFLCGWGYIGKRRLARALDLVHREAPAVEVQVRWRPYLIDPTAPQWSESMAGILQQPELAEELAGCGPGSAADNRLRARDAAAQEGIEGDFGARWRASSWAAHRLATAALAHGPQVQDEVVEELYRLHFVEHRDLNDLGLLTALAERFRLPMPPGTGELGAGLVYLQPGFEPDDPVERATREALLTGRAIGVDTSPTFVINGRTAVAGAQPAELLADAILAAPAAGRQPEEVRRLRLAEALLDRKDPHGSLYLAEPLRREHPDDPNVRSLLARARAASASLAPARDTLAELVAQYPDDGYLRELYGRTLRRLGDPAAARELALATALTS</sequence>
<dbReference type="AlphaFoldDB" id="A0A7Y9LFI9"/>
<dbReference type="RefSeq" id="WP_218871649.1">
    <property type="nucleotide sequence ID" value="NZ_JACCBU010000001.1"/>
</dbReference>
<dbReference type="SUPFAM" id="SSF48452">
    <property type="entry name" value="TPR-like"/>
    <property type="match status" value="1"/>
</dbReference>
<keyword evidence="2" id="KW-0413">Isomerase</keyword>
<gene>
    <name evidence="2" type="ORF">BKA15_006222</name>
</gene>
<dbReference type="InterPro" id="IPR001853">
    <property type="entry name" value="DSBA-like_thioredoxin_dom"/>
</dbReference>
<dbReference type="Gene3D" id="1.25.40.10">
    <property type="entry name" value="Tetratricopeptide repeat domain"/>
    <property type="match status" value="1"/>
</dbReference>
<evidence type="ECO:0000313" key="2">
    <source>
        <dbReference type="EMBL" id="NYE74893.1"/>
    </source>
</evidence>
<reference evidence="2 3" key="1">
    <citation type="submission" date="2020-07" db="EMBL/GenBank/DDBJ databases">
        <title>Sequencing the genomes of 1000 actinobacteria strains.</title>
        <authorList>
            <person name="Klenk H.-P."/>
        </authorList>
    </citation>
    <scope>NUCLEOTIDE SEQUENCE [LARGE SCALE GENOMIC DNA]</scope>
    <source>
        <strain evidence="2 3">DSM 22083</strain>
    </source>
</reference>
<dbReference type="EMBL" id="JACCBU010000001">
    <property type="protein sequence ID" value="NYE74893.1"/>
    <property type="molecule type" value="Genomic_DNA"/>
</dbReference>